<evidence type="ECO:0000313" key="9">
    <source>
        <dbReference type="EMBL" id="RUL78233.1"/>
    </source>
</evidence>
<keyword evidence="4" id="KW-0479">Metal-binding</keyword>
<evidence type="ECO:0000256" key="3">
    <source>
        <dbReference type="ARBA" id="ARBA00022558"/>
    </source>
</evidence>
<comment type="subcellular location">
    <subcellularLocation>
        <location evidence="1">Fimbrium</location>
    </subcellularLocation>
</comment>
<sequence length="736" mass="77926">MRRSRLEIPSAWLACALAMGMPMAQASEPSLPGTVELSPVPLDRSRASSPATLALNGSVLTAETLAFLGGYDSGDWSGQLKAVRLNAQGAATDVAWDAAAMLTDPRFTPPAGRTILTASRKASGEVCGMAFEPTSLFDAYEKEGLMWPQPEVSADTWQARVAYLRGVRTLEPEGSLRLRGNVLGAIIHSQAVYVGHPSGRYVNSWPTKIGDISVPAPENEFQSQRYSTFVASNANRLPMLYVAANDGMLHAFRTPAPICKAPDANGQCSTYAKGQDAGKESWAYVPRAAYGNLGNLTDARNFKFQPTVDGTPVTRDVFFSRHGMHEWHSLLVGGLRLGGRGVYALDITKPDTASEAYPARTVLWEFDADAPPGVAETGATYDPADLGYTYGEPAIARLANGRWAVLIPGGYLADCSKADRPARCVEASGTPPGFSPLFVLDAQSGSVIAELKTPPMEGVFSYGLATPVLGDYANDQIDDVAFAGDLSGNLWRFDLSSPNPTNWNASLAYRPSVQGAQAITVMPRLFPDPATNRFIVVFGTGKYLGHGDISNATIQSIYGIRDRVDGKGRPLTVLRDSLQPQALSEKTVTDAVGSATLRTLTSNPVPMQAGGWRIELDAVAGERVIVTPTALFNTNAVLVSTLIPGGDVPTGAIMAIDAATGGARSLLKFGSGSYAGALIESPPASGMLPMAMLPGGGKLILPGIKLKGGKGGLDLPLSLDGPLWRRRSWSLLTPDS</sequence>
<organism evidence="9 10">
    <name type="scientific">Dyella choica</name>
    <dbReference type="NCBI Taxonomy" id="1927959"/>
    <lineage>
        <taxon>Bacteria</taxon>
        <taxon>Pseudomonadati</taxon>
        <taxon>Pseudomonadota</taxon>
        <taxon>Gammaproteobacteria</taxon>
        <taxon>Lysobacterales</taxon>
        <taxon>Rhodanobacteraceae</taxon>
        <taxon>Dyella</taxon>
    </lineage>
</organism>
<evidence type="ECO:0000256" key="1">
    <source>
        <dbReference type="ARBA" id="ARBA00004561"/>
    </source>
</evidence>
<evidence type="ECO:0000256" key="2">
    <source>
        <dbReference type="ARBA" id="ARBA00008387"/>
    </source>
</evidence>
<protein>
    <recommendedName>
        <fullName evidence="8">PilY1 beta-propeller domain-containing protein</fullName>
    </recommendedName>
</protein>
<accession>A0A3S0PK64</accession>
<dbReference type="EMBL" id="RYYV01000003">
    <property type="protein sequence ID" value="RUL78233.1"/>
    <property type="molecule type" value="Genomic_DNA"/>
</dbReference>
<feature type="domain" description="PilY1 beta-propeller" evidence="8">
    <location>
        <begin position="202"/>
        <end position="586"/>
    </location>
</feature>
<dbReference type="InterPro" id="IPR011047">
    <property type="entry name" value="Quinoprotein_ADH-like_sf"/>
</dbReference>
<keyword evidence="6" id="KW-0281">Fimbrium</keyword>
<evidence type="ECO:0000256" key="7">
    <source>
        <dbReference type="SAM" id="SignalP"/>
    </source>
</evidence>
<dbReference type="GO" id="GO:0046872">
    <property type="term" value="F:metal ion binding"/>
    <property type="evidence" value="ECO:0007669"/>
    <property type="project" value="UniProtKB-KW"/>
</dbReference>
<comment type="similarity">
    <text evidence="2">Belongs to the PilY1 family.</text>
</comment>
<reference evidence="9 10" key="1">
    <citation type="submission" date="2018-12" db="EMBL/GenBank/DDBJ databases">
        <title>Dyella dinghuensis sp. nov. DHOA06 and Dyella choica sp. nov. 4M-K27, isolated from forest soil.</title>
        <authorList>
            <person name="Qiu L.-H."/>
            <person name="Gao Z.-H."/>
        </authorList>
    </citation>
    <scope>NUCLEOTIDE SEQUENCE [LARGE SCALE GENOMIC DNA]</scope>
    <source>
        <strain evidence="9 10">4M-K27</strain>
    </source>
</reference>
<keyword evidence="7" id="KW-0732">Signal</keyword>
<dbReference type="InterPro" id="IPR008707">
    <property type="entry name" value="B-propeller_PilY1"/>
</dbReference>
<dbReference type="Proteomes" id="UP000274358">
    <property type="component" value="Unassembled WGS sequence"/>
</dbReference>
<keyword evidence="5" id="KW-0106">Calcium</keyword>
<dbReference type="AlphaFoldDB" id="A0A3S0PK64"/>
<evidence type="ECO:0000256" key="4">
    <source>
        <dbReference type="ARBA" id="ARBA00022723"/>
    </source>
</evidence>
<dbReference type="GO" id="GO:0009289">
    <property type="term" value="C:pilus"/>
    <property type="evidence" value="ECO:0007669"/>
    <property type="project" value="UniProtKB-SubCell"/>
</dbReference>
<keyword evidence="10" id="KW-1185">Reference proteome</keyword>
<proteinExistence type="inferred from homology"/>
<keyword evidence="3" id="KW-1029">Fimbrium biogenesis</keyword>
<feature type="chain" id="PRO_5018595182" description="PilY1 beta-propeller domain-containing protein" evidence="7">
    <location>
        <begin position="27"/>
        <end position="736"/>
    </location>
</feature>
<name>A0A3S0PK64_9GAMM</name>
<comment type="caution">
    <text evidence="9">The sequence shown here is derived from an EMBL/GenBank/DDBJ whole genome shotgun (WGS) entry which is preliminary data.</text>
</comment>
<evidence type="ECO:0000259" key="8">
    <source>
        <dbReference type="Pfam" id="PF05567"/>
    </source>
</evidence>
<feature type="signal peptide" evidence="7">
    <location>
        <begin position="1"/>
        <end position="26"/>
    </location>
</feature>
<dbReference type="SUPFAM" id="SSF50998">
    <property type="entry name" value="Quinoprotein alcohol dehydrogenase-like"/>
    <property type="match status" value="1"/>
</dbReference>
<evidence type="ECO:0000256" key="5">
    <source>
        <dbReference type="ARBA" id="ARBA00022837"/>
    </source>
</evidence>
<evidence type="ECO:0000256" key="6">
    <source>
        <dbReference type="ARBA" id="ARBA00023263"/>
    </source>
</evidence>
<dbReference type="Pfam" id="PF05567">
    <property type="entry name" value="T4P_PilY1"/>
    <property type="match status" value="1"/>
</dbReference>
<evidence type="ECO:0000313" key="10">
    <source>
        <dbReference type="Proteomes" id="UP000274358"/>
    </source>
</evidence>
<gene>
    <name evidence="9" type="ORF">EKH80_05185</name>
</gene>